<sequence length="60" mass="6543">MEDDDRRPTPTDDTGSTSGGHVPSKEEADRLKPHPDRPGIPGEDPEDNPDEEGEDRFDAG</sequence>
<feature type="compositionally biased region" description="Basic and acidic residues" evidence="1">
    <location>
        <begin position="1"/>
        <end position="10"/>
    </location>
</feature>
<evidence type="ECO:0000256" key="1">
    <source>
        <dbReference type="SAM" id="MobiDB-lite"/>
    </source>
</evidence>
<feature type="region of interest" description="Disordered" evidence="1">
    <location>
        <begin position="1"/>
        <end position="60"/>
    </location>
</feature>
<comment type="caution">
    <text evidence="2">The sequence shown here is derived from an EMBL/GenBank/DDBJ whole genome shotgun (WGS) entry which is preliminary data.</text>
</comment>
<reference evidence="2 3" key="1">
    <citation type="submission" date="2024-10" db="EMBL/GenBank/DDBJ databases">
        <title>The Natural Products Discovery Center: Release of the First 8490 Sequenced Strains for Exploring Actinobacteria Biosynthetic Diversity.</title>
        <authorList>
            <person name="Kalkreuter E."/>
            <person name="Kautsar S.A."/>
            <person name="Yang D."/>
            <person name="Bader C.D."/>
            <person name="Teijaro C.N."/>
            <person name="Fluegel L."/>
            <person name="Davis C.M."/>
            <person name="Simpson J.R."/>
            <person name="Lauterbach L."/>
            <person name="Steele A.D."/>
            <person name="Gui C."/>
            <person name="Meng S."/>
            <person name="Li G."/>
            <person name="Viehrig K."/>
            <person name="Ye F."/>
            <person name="Su P."/>
            <person name="Kiefer A.F."/>
            <person name="Nichols A."/>
            <person name="Cepeda A.J."/>
            <person name="Yan W."/>
            <person name="Fan B."/>
            <person name="Jiang Y."/>
            <person name="Adhikari A."/>
            <person name="Zheng C.-J."/>
            <person name="Schuster L."/>
            <person name="Cowan T.M."/>
            <person name="Smanski M.J."/>
            <person name="Chevrette M.G."/>
            <person name="De Carvalho L.P.S."/>
            <person name="Shen B."/>
        </authorList>
    </citation>
    <scope>NUCLEOTIDE SEQUENCE [LARGE SCALE GENOMIC DNA]</scope>
    <source>
        <strain evidence="2 3">NPDC019481</strain>
    </source>
</reference>
<evidence type="ECO:0000313" key="2">
    <source>
        <dbReference type="EMBL" id="MFI2486017.1"/>
    </source>
</evidence>
<dbReference type="RefSeq" id="WP_397401567.1">
    <property type="nucleotide sequence ID" value="NZ_JBIRYI010000002.1"/>
</dbReference>
<feature type="compositionally biased region" description="Acidic residues" evidence="1">
    <location>
        <begin position="43"/>
        <end position="60"/>
    </location>
</feature>
<evidence type="ECO:0000313" key="3">
    <source>
        <dbReference type="Proteomes" id="UP001611580"/>
    </source>
</evidence>
<keyword evidence="3" id="KW-1185">Reference proteome</keyword>
<dbReference type="Proteomes" id="UP001611580">
    <property type="component" value="Unassembled WGS sequence"/>
</dbReference>
<accession>A0ABW7XEU3</accession>
<dbReference type="EMBL" id="JBIRYI010000002">
    <property type="protein sequence ID" value="MFI2486017.1"/>
    <property type="molecule type" value="Genomic_DNA"/>
</dbReference>
<name>A0ABW7XEU3_9MICO</name>
<feature type="compositionally biased region" description="Basic and acidic residues" evidence="1">
    <location>
        <begin position="23"/>
        <end position="37"/>
    </location>
</feature>
<gene>
    <name evidence="2" type="ORF">ACH47X_03865</name>
</gene>
<protein>
    <submittedName>
        <fullName evidence="2">Uncharacterized protein</fullName>
    </submittedName>
</protein>
<organism evidence="2 3">
    <name type="scientific">Promicromonospora kroppenstedtii</name>
    <dbReference type="NCBI Taxonomy" id="440482"/>
    <lineage>
        <taxon>Bacteria</taxon>
        <taxon>Bacillati</taxon>
        <taxon>Actinomycetota</taxon>
        <taxon>Actinomycetes</taxon>
        <taxon>Micrococcales</taxon>
        <taxon>Promicromonosporaceae</taxon>
        <taxon>Promicromonospora</taxon>
    </lineage>
</organism>
<proteinExistence type="predicted"/>